<dbReference type="Proteomes" id="UP000800041">
    <property type="component" value="Unassembled WGS sequence"/>
</dbReference>
<keyword evidence="2" id="KW-1185">Reference proteome</keyword>
<accession>A0A6G1GQK7</accession>
<proteinExistence type="predicted"/>
<organism evidence="1 2">
    <name type="scientific">Aulographum hederae CBS 113979</name>
    <dbReference type="NCBI Taxonomy" id="1176131"/>
    <lineage>
        <taxon>Eukaryota</taxon>
        <taxon>Fungi</taxon>
        <taxon>Dikarya</taxon>
        <taxon>Ascomycota</taxon>
        <taxon>Pezizomycotina</taxon>
        <taxon>Dothideomycetes</taxon>
        <taxon>Pleosporomycetidae</taxon>
        <taxon>Aulographales</taxon>
        <taxon>Aulographaceae</taxon>
    </lineage>
</organism>
<name>A0A6G1GQK7_9PEZI</name>
<evidence type="ECO:0000313" key="2">
    <source>
        <dbReference type="Proteomes" id="UP000800041"/>
    </source>
</evidence>
<reference evidence="1" key="1">
    <citation type="journal article" date="2020" name="Stud. Mycol.">
        <title>101 Dothideomycetes genomes: a test case for predicting lifestyles and emergence of pathogens.</title>
        <authorList>
            <person name="Haridas S."/>
            <person name="Albert R."/>
            <person name="Binder M."/>
            <person name="Bloem J."/>
            <person name="Labutti K."/>
            <person name="Salamov A."/>
            <person name="Andreopoulos B."/>
            <person name="Baker S."/>
            <person name="Barry K."/>
            <person name="Bills G."/>
            <person name="Bluhm B."/>
            <person name="Cannon C."/>
            <person name="Castanera R."/>
            <person name="Culley D."/>
            <person name="Daum C."/>
            <person name="Ezra D."/>
            <person name="Gonzalez J."/>
            <person name="Henrissat B."/>
            <person name="Kuo A."/>
            <person name="Liang C."/>
            <person name="Lipzen A."/>
            <person name="Lutzoni F."/>
            <person name="Magnuson J."/>
            <person name="Mondo S."/>
            <person name="Nolan M."/>
            <person name="Ohm R."/>
            <person name="Pangilinan J."/>
            <person name="Park H.-J."/>
            <person name="Ramirez L."/>
            <person name="Alfaro M."/>
            <person name="Sun H."/>
            <person name="Tritt A."/>
            <person name="Yoshinaga Y."/>
            <person name="Zwiers L.-H."/>
            <person name="Turgeon B."/>
            <person name="Goodwin S."/>
            <person name="Spatafora J."/>
            <person name="Crous P."/>
            <person name="Grigoriev I."/>
        </authorList>
    </citation>
    <scope>NUCLEOTIDE SEQUENCE</scope>
    <source>
        <strain evidence="1">CBS 113979</strain>
    </source>
</reference>
<gene>
    <name evidence="1" type="ORF">K402DRAFT_424035</name>
</gene>
<dbReference type="EMBL" id="ML977178">
    <property type="protein sequence ID" value="KAF1983018.1"/>
    <property type="molecule type" value="Genomic_DNA"/>
</dbReference>
<dbReference type="AlphaFoldDB" id="A0A6G1GQK7"/>
<sequence>MADDLMSRVDELRDALDSALEADRVAQEKLFAYMNELCLVNVSRVLVVPSPIVGIKESKLDWRLKRAHYDCLVNELMNTFAKLGPGEDLLAMDAVLSAEKVVHRCEEAAIAASARLEAEMRKFRENPNLAAIKALVLTINSGDDDTAKA</sequence>
<protein>
    <submittedName>
        <fullName evidence="1">Uncharacterized protein</fullName>
    </submittedName>
</protein>
<evidence type="ECO:0000313" key="1">
    <source>
        <dbReference type="EMBL" id="KAF1983018.1"/>
    </source>
</evidence>